<evidence type="ECO:0000259" key="1">
    <source>
        <dbReference type="PROSITE" id="PS50011"/>
    </source>
</evidence>
<dbReference type="GO" id="GO:0005524">
    <property type="term" value="F:ATP binding"/>
    <property type="evidence" value="ECO:0007669"/>
    <property type="project" value="InterPro"/>
</dbReference>
<sequence>MSPFKNKAPMSKSPYTVVHRFLLKLFRQQKFHENVVRQQSAIKIQRAFRNHLKRKETTTLYINQCAQKIQRRFRKFQQDLRNNEARRNYFNFRLSQVREQKMIFLLNNIKSSLKQSGSSNEPRKRKTIIDLPQPWTQKKKNTYSQRQIEDFVSNQISDLKWVKQWITPKFTKKIFFDIKNRDEVRERNNEFMERYVSKTFYTFVNRSIHSLNPIISTHFHESTFRIFAVHTDGLSVIKINKNYEDTVEYFHIEFPILDSAMDKRCGRIIVLLKNWTMASFENGFFTKPRKLYNIPKPVLPQKKYIIIDKFGQIFLILTQKYNTVYYIDSLCFSLMSSFSGFSFYASGKISAIYPIYARLRPIGFFATCNSSSQFYIFDEKENRTTTINDHSKFTPNFYVNSNFVFTYAADKKVFVYKRTILSNEQKLTLLTKYEFSCIPTCLVYIKGMSLLIIGFADSTVRFFTFSHNDNHNLTIPYSSLPNELQPYAKDVIGTPKTTNLYTQYNCILTKRVAFKPVNIHSTYFGNNNAFIVIQLGTNQVSTFWLHRKNQKLKCSCFDTMNVLPILMNPSIYASKKAEMDFNAIFDAIMKTRNQLEIDGKYIKLVGREFEKRILASTFMKRSSENAVSILFQSPYNRWLRWLEFCNKTNVSSYRRNENPIRRISIYEVFSLVSKFDVFVPSLYNVETFNMFLIESMPEIAISPVGPFYSTIGTTFSIDELAVGFDILHAVIGAQFTDYQSLKTVVLSLELTIPSIQLKAAIRDFNDLAILRLIEIENIVKNKLRDISLKQSIEELLGSNNARNKRERNQNSYYTYQRQNSTPKKTASKIPKIIPERYIPPLNNRIIKKSQHVLPNPLLEAYRFKDSREVSVQYCSYGRDYPAARLITYNCPICLPNDTKSHSEETIVIKSMAKLGMTIDLLAVSDDKTQFLYEYPLNYVPFNYILSYNQFKCGLPRTVRTAFLWLSKLLIIMASAHKANIVIRSLIPENILVSNDGFEVIIHSLSEFAYSKSPFKTVSYERKNTPWLPPEYWAQKAITQAFDIYQFGILLVVVLTGFVPSSFGEIIATHLKFRNEDAMEIAKSQKFFYDPLDGFPYSEFPFFAAKNFELETLLQITSKSSLLEVAVACLDIDPIRRPTAKQLLDLPFFKLSPQTIQNAGNIGYSLIRKIPLPIFTEAFFTSLLSMIEKERNEDPRDIPTLETAIDIINFFINKNSSGIKLEFPIDEGKVNEVTDEIFKQDIFEKILGYVMGRLQINFEYIIDIKTDIPFKKVHQIFQISILNPNVAKSFIYFCTGMSGNIDSHRLFCFLHNNLRKMVEYFFQNATKEVKHILGISEFYSSHFLQFYDNSRDFAEAYEDQSERRHAAALNFFSTFIDNYPNAETMRLLIDFKIQHKIEHSLCFSGSIVRIAALELCIKVLTIPNFDDQFFMGYLFHSFPVYLMSGKQPYEEKMTMLCVIRDVLFSKSVPAIISLLSSGILHAIADCMNMKLDKNSPNVWGQETEFPVSTACYHLLCEICEKGITSVIKVIFTDEELLSCCLRNGVVREFGHKEYDVMIGKLRDKNFVDDSLLTTLLITENSSLATIAAVTCQSQQSFENSINEICLFLIRIEDKRYKYDQLYQSVLKIWHFHGFEINEKLIKAIIEGITKNYEGHIEMAIETLQILQMTKLPLFFGDFPKVWYEQIHRSYDQIQEMINRKSIDLILLDRYKNDRKQRLRFLKTLITHPDNGISVDFITQCNFASYLLNEMLFNDSKFEIKLKVVPETFSKYNNTYPIRSEGIIFLRTILNNKAKCNMMFRVLTTKMHECDILKRENELLERIDDFDFRKSSVQLFKVLNDPNDSFQINEALLKSNALRKLKEIALDNWEDIEMRRGVLNLDVMKKNSEAFSDIQSLYDSFIW</sequence>
<keyword evidence="3" id="KW-1185">Reference proteome</keyword>
<dbReference type="PANTHER" id="PTHR44167">
    <property type="entry name" value="OVARIAN-SPECIFIC SERINE/THREONINE-PROTEIN KINASE LOK-RELATED"/>
    <property type="match status" value="1"/>
</dbReference>
<dbReference type="InterPro" id="IPR036322">
    <property type="entry name" value="WD40_repeat_dom_sf"/>
</dbReference>
<dbReference type="PANTHER" id="PTHR44167:SF24">
    <property type="entry name" value="SERINE_THREONINE-PROTEIN KINASE CHK2"/>
    <property type="match status" value="1"/>
</dbReference>
<dbReference type="GO" id="GO:0044773">
    <property type="term" value="P:mitotic DNA damage checkpoint signaling"/>
    <property type="evidence" value="ECO:0007669"/>
    <property type="project" value="TreeGrafter"/>
</dbReference>
<dbReference type="SMART" id="SM00220">
    <property type="entry name" value="S_TKc"/>
    <property type="match status" value="1"/>
</dbReference>
<dbReference type="OrthoDB" id="10586126at2759"/>
<organism evidence="2 3">
    <name type="scientific">Tritrichomonas foetus</name>
    <dbReference type="NCBI Taxonomy" id="1144522"/>
    <lineage>
        <taxon>Eukaryota</taxon>
        <taxon>Metamonada</taxon>
        <taxon>Parabasalia</taxon>
        <taxon>Tritrichomonadida</taxon>
        <taxon>Tritrichomonadidae</taxon>
        <taxon>Tritrichomonas</taxon>
    </lineage>
</organism>
<dbReference type="Pfam" id="PF00069">
    <property type="entry name" value="Pkinase"/>
    <property type="match status" value="1"/>
</dbReference>
<name>A0A1J4KIS1_9EUKA</name>
<dbReference type="InterPro" id="IPR000719">
    <property type="entry name" value="Prot_kinase_dom"/>
</dbReference>
<dbReference type="Gene3D" id="1.10.510.10">
    <property type="entry name" value="Transferase(Phosphotransferase) domain 1"/>
    <property type="match status" value="1"/>
</dbReference>
<accession>A0A1J4KIS1</accession>
<dbReference type="GeneID" id="94836690"/>
<evidence type="ECO:0000313" key="2">
    <source>
        <dbReference type="EMBL" id="OHT09582.1"/>
    </source>
</evidence>
<dbReference type="SUPFAM" id="SSF56112">
    <property type="entry name" value="Protein kinase-like (PK-like)"/>
    <property type="match status" value="1"/>
</dbReference>
<dbReference type="PROSITE" id="PS50096">
    <property type="entry name" value="IQ"/>
    <property type="match status" value="1"/>
</dbReference>
<dbReference type="InterPro" id="IPR011009">
    <property type="entry name" value="Kinase-like_dom_sf"/>
</dbReference>
<dbReference type="GO" id="GO:0005737">
    <property type="term" value="C:cytoplasm"/>
    <property type="evidence" value="ECO:0007669"/>
    <property type="project" value="TreeGrafter"/>
</dbReference>
<dbReference type="RefSeq" id="XP_068362718.1">
    <property type="nucleotide sequence ID" value="XM_068501986.1"/>
</dbReference>
<reference evidence="2" key="1">
    <citation type="submission" date="2016-10" db="EMBL/GenBank/DDBJ databases">
        <authorList>
            <person name="Benchimol M."/>
            <person name="Almeida L.G."/>
            <person name="Vasconcelos A.T."/>
            <person name="Perreira-Neves A."/>
            <person name="Rosa I.A."/>
            <person name="Tasca T."/>
            <person name="Bogo M.R."/>
            <person name="de Souza W."/>
        </authorList>
    </citation>
    <scope>NUCLEOTIDE SEQUENCE [LARGE SCALE GENOMIC DNA]</scope>
    <source>
        <strain evidence="2">K</strain>
    </source>
</reference>
<proteinExistence type="predicted"/>
<dbReference type="EMBL" id="MLAK01000635">
    <property type="protein sequence ID" value="OHT09582.1"/>
    <property type="molecule type" value="Genomic_DNA"/>
</dbReference>
<comment type="caution">
    <text evidence="2">The sequence shown here is derived from an EMBL/GenBank/DDBJ whole genome shotgun (WGS) entry which is preliminary data.</text>
</comment>
<dbReference type="VEuPathDB" id="TrichDB:TRFO_21463"/>
<dbReference type="GO" id="GO:0005634">
    <property type="term" value="C:nucleus"/>
    <property type="evidence" value="ECO:0007669"/>
    <property type="project" value="TreeGrafter"/>
</dbReference>
<dbReference type="PROSITE" id="PS50011">
    <property type="entry name" value="PROTEIN_KINASE_DOM"/>
    <property type="match status" value="1"/>
</dbReference>
<dbReference type="Proteomes" id="UP000179807">
    <property type="component" value="Unassembled WGS sequence"/>
</dbReference>
<evidence type="ECO:0000313" key="3">
    <source>
        <dbReference type="Proteomes" id="UP000179807"/>
    </source>
</evidence>
<feature type="domain" description="Protein kinase" evidence="1">
    <location>
        <begin position="846"/>
        <end position="1148"/>
    </location>
</feature>
<dbReference type="GO" id="GO:0004674">
    <property type="term" value="F:protein serine/threonine kinase activity"/>
    <property type="evidence" value="ECO:0007669"/>
    <property type="project" value="TreeGrafter"/>
</dbReference>
<gene>
    <name evidence="2" type="ORF">TRFO_21463</name>
</gene>
<protein>
    <submittedName>
        <fullName evidence="2">IQ calmodulin-binding motif family protein</fullName>
    </submittedName>
</protein>
<dbReference type="SUPFAM" id="SSF50978">
    <property type="entry name" value="WD40 repeat-like"/>
    <property type="match status" value="1"/>
</dbReference>